<dbReference type="SUPFAM" id="SSF56925">
    <property type="entry name" value="OMPA-like"/>
    <property type="match status" value="1"/>
</dbReference>
<sequence length="240" mass="27162">MKRLLSLLLLLCSYMLSFSQVTRIDTLSYKPIVIPSNAQKSHSSDFLYSIAVRSFALEQFPRILNQTANEHFFSSAFNGLMFKFNDNQISYRISGSHYNNDVSINSSCINCEDINGKLQNTTVKIGFEKNLTYTRIQPYFGIDLGYINQKYSSNADAVNRTIDRKNAALASPFIGVKLNILPSITVSAESNMTIAYSFQKTERNQFGETPSSDITDKKSWEYFFAPVGIISLQFNFGSLY</sequence>
<feature type="chain" id="PRO_5011485862" description="Outer membrane protein beta-barrel domain-containing protein" evidence="1">
    <location>
        <begin position="20"/>
        <end position="240"/>
    </location>
</feature>
<keyword evidence="3" id="KW-1185">Reference proteome</keyword>
<dbReference type="EMBL" id="FOAF01000012">
    <property type="protein sequence ID" value="SEM42674.1"/>
    <property type="molecule type" value="Genomic_DNA"/>
</dbReference>
<dbReference type="Gene3D" id="2.40.160.20">
    <property type="match status" value="1"/>
</dbReference>
<evidence type="ECO:0008006" key="4">
    <source>
        <dbReference type="Google" id="ProtNLM"/>
    </source>
</evidence>
<dbReference type="AlphaFoldDB" id="A0A1H7Y9X7"/>
<proteinExistence type="predicted"/>
<gene>
    <name evidence="2" type="ORF">SAMN05661044_05168</name>
</gene>
<reference evidence="3" key="1">
    <citation type="submission" date="2016-10" db="EMBL/GenBank/DDBJ databases">
        <authorList>
            <person name="Varghese N."/>
            <person name="Submissions S."/>
        </authorList>
    </citation>
    <scope>NUCLEOTIDE SEQUENCE [LARGE SCALE GENOMIC DNA]</scope>
    <source>
        <strain evidence="3">DSM 18733</strain>
    </source>
</reference>
<dbReference type="RefSeq" id="WP_139202332.1">
    <property type="nucleotide sequence ID" value="NZ_FOAF01000012.1"/>
</dbReference>
<accession>A0A1H7Y9X7</accession>
<dbReference type="Proteomes" id="UP000199421">
    <property type="component" value="Unassembled WGS sequence"/>
</dbReference>
<evidence type="ECO:0000313" key="2">
    <source>
        <dbReference type="EMBL" id="SEM42674.1"/>
    </source>
</evidence>
<keyword evidence="1" id="KW-0732">Signal</keyword>
<organism evidence="2 3">
    <name type="scientific">Olivibacter domesticus</name>
    <name type="common">Pseudosphingobacterium domesticum</name>
    <dbReference type="NCBI Taxonomy" id="407022"/>
    <lineage>
        <taxon>Bacteria</taxon>
        <taxon>Pseudomonadati</taxon>
        <taxon>Bacteroidota</taxon>
        <taxon>Sphingobacteriia</taxon>
        <taxon>Sphingobacteriales</taxon>
        <taxon>Sphingobacteriaceae</taxon>
        <taxon>Olivibacter</taxon>
    </lineage>
</organism>
<protein>
    <recommendedName>
        <fullName evidence="4">Outer membrane protein beta-barrel domain-containing protein</fullName>
    </recommendedName>
</protein>
<evidence type="ECO:0000256" key="1">
    <source>
        <dbReference type="SAM" id="SignalP"/>
    </source>
</evidence>
<dbReference type="OrthoDB" id="752592at2"/>
<evidence type="ECO:0000313" key="3">
    <source>
        <dbReference type="Proteomes" id="UP000199421"/>
    </source>
</evidence>
<dbReference type="InterPro" id="IPR011250">
    <property type="entry name" value="OMP/PagP_B-barrel"/>
</dbReference>
<feature type="signal peptide" evidence="1">
    <location>
        <begin position="1"/>
        <end position="19"/>
    </location>
</feature>
<name>A0A1H7Y9X7_OLID1</name>